<dbReference type="OrthoDB" id="2293381at2"/>
<evidence type="ECO:0000256" key="1">
    <source>
        <dbReference type="SAM" id="Phobius"/>
    </source>
</evidence>
<comment type="caution">
    <text evidence="2">The sequence shown here is derived from an EMBL/GenBank/DDBJ whole genome shotgun (WGS) entry which is preliminary data.</text>
</comment>
<keyword evidence="1" id="KW-0812">Transmembrane</keyword>
<dbReference type="AlphaFoldDB" id="A0A4Z0JRZ7"/>
<accession>A0A4Z0JRZ7</accession>
<evidence type="ECO:0000313" key="3">
    <source>
        <dbReference type="Proteomes" id="UP000298021"/>
    </source>
</evidence>
<proteinExistence type="predicted"/>
<keyword evidence="1" id="KW-0472">Membrane</keyword>
<evidence type="ECO:0000313" key="2">
    <source>
        <dbReference type="EMBL" id="TGD24898.1"/>
    </source>
</evidence>
<keyword evidence="3" id="KW-1185">Reference proteome</keyword>
<dbReference type="Proteomes" id="UP000298021">
    <property type="component" value="Unassembled WGS sequence"/>
</dbReference>
<sequence>MKNTIVKKPFYKKWWLWLTVIVVIVFLYFLFKPQERLFLEIDKNVTTLTEKNTATFAFKTNKGNKYTVTELANNKKKSTKIAESGDETLTLSNAGKYKLTVYLKGEKESIIFLVKPLKLKFADLTGDTEPFIRSKNLK</sequence>
<organism evidence="2 3">
    <name type="scientific">Companilactobacillus suantsaicola</name>
    <dbReference type="NCBI Taxonomy" id="2487723"/>
    <lineage>
        <taxon>Bacteria</taxon>
        <taxon>Bacillati</taxon>
        <taxon>Bacillota</taxon>
        <taxon>Bacilli</taxon>
        <taxon>Lactobacillales</taxon>
        <taxon>Lactobacillaceae</taxon>
        <taxon>Companilactobacillus</taxon>
    </lineage>
</organism>
<name>A0A4Z0JRZ7_9LACO</name>
<protein>
    <submittedName>
        <fullName evidence="2">Uncharacterized protein</fullName>
    </submittedName>
</protein>
<dbReference type="RefSeq" id="WP_135371272.1">
    <property type="nucleotide sequence ID" value="NZ_RKLY01000003.1"/>
</dbReference>
<feature type="transmembrane region" description="Helical" evidence="1">
    <location>
        <begin position="14"/>
        <end position="31"/>
    </location>
</feature>
<keyword evidence="1" id="KW-1133">Transmembrane helix</keyword>
<dbReference type="EMBL" id="RKLY01000003">
    <property type="protein sequence ID" value="TGD24898.1"/>
    <property type="molecule type" value="Genomic_DNA"/>
</dbReference>
<reference evidence="2 3" key="1">
    <citation type="submission" date="2018-10" db="EMBL/GenBank/DDBJ databases">
        <title>Lactobacillus sp. R7 and Lactobacillus sp. R19 isolated from fermented mustard green product of Taiwan.</title>
        <authorList>
            <person name="Lin S.-T."/>
        </authorList>
    </citation>
    <scope>NUCLEOTIDE SEQUENCE [LARGE SCALE GENOMIC DNA]</scope>
    <source>
        <strain evidence="2 3">BCRC 81127</strain>
    </source>
</reference>
<gene>
    <name evidence="2" type="ORF">EGT49_01950</name>
</gene>